<comment type="catalytic activity">
    <reaction evidence="6">
        <text>L-lysyl-tRNA(Lys) + a 1,2-diacyl-sn-glycero-3-phospho-(1'-sn-glycerol) = a 1,2-diacyl-sn-glycero-3-phospho-1'-(3'-O-L-lysyl)-sn-glycerol + tRNA(Lys)</text>
        <dbReference type="Rhea" id="RHEA:10668"/>
        <dbReference type="Rhea" id="RHEA-COMP:9696"/>
        <dbReference type="Rhea" id="RHEA-COMP:9697"/>
        <dbReference type="ChEBI" id="CHEBI:64716"/>
        <dbReference type="ChEBI" id="CHEBI:75792"/>
        <dbReference type="ChEBI" id="CHEBI:78442"/>
        <dbReference type="ChEBI" id="CHEBI:78529"/>
        <dbReference type="EC" id="2.3.2.3"/>
    </reaction>
</comment>
<proteinExistence type="inferred from homology"/>
<gene>
    <name evidence="6" type="primary">mprF</name>
    <name evidence="7" type="ORF">H9714_00205</name>
</gene>
<dbReference type="GO" id="GO:0005886">
    <property type="term" value="C:plasma membrane"/>
    <property type="evidence" value="ECO:0007669"/>
    <property type="project" value="UniProtKB-SubCell"/>
</dbReference>
<evidence type="ECO:0000256" key="6">
    <source>
        <dbReference type="RuleBase" id="RU363042"/>
    </source>
</evidence>
<dbReference type="EC" id="2.3.2.3" evidence="6"/>
<keyword evidence="4 6" id="KW-1133">Transmembrane helix</keyword>
<dbReference type="InterPro" id="IPR022791">
    <property type="entry name" value="L-PG_synthase/AglD"/>
</dbReference>
<feature type="transmembrane region" description="Helical" evidence="6">
    <location>
        <begin position="45"/>
        <end position="67"/>
    </location>
</feature>
<keyword evidence="2" id="KW-1003">Cell membrane</keyword>
<accession>A0A9D2M964</accession>
<comment type="caution">
    <text evidence="7">The sequence shown here is derived from an EMBL/GenBank/DDBJ whole genome shotgun (WGS) entry which is preliminary data.</text>
</comment>
<dbReference type="AlphaFoldDB" id="A0A9D2M964"/>
<dbReference type="Pfam" id="PF03706">
    <property type="entry name" value="LPG_synthase_TM"/>
    <property type="match status" value="1"/>
</dbReference>
<comment type="function">
    <text evidence="6">Catalyzes the transfer of a lysyl group from L-lysyl-tRNA(Lys) to membrane-bound phosphatidylglycerol (PG), which produces lysylphosphatidylglycerol (LPG), a major component of the bacterial membrane with a positive net charge. LPG synthesis contributes to bacterial virulence as it is involved in the resistance mechanism against cationic antimicrobial peptides (CAMP) produces by the host's immune system (defensins, cathelicidins) and by the competing microorganisms.</text>
</comment>
<evidence type="ECO:0000256" key="4">
    <source>
        <dbReference type="ARBA" id="ARBA00022989"/>
    </source>
</evidence>
<dbReference type="PANTHER" id="PTHR37693">
    <property type="entry name" value="PHOSPHATIDYLGLYCEROL LYSYLTRANSFERASE"/>
    <property type="match status" value="1"/>
</dbReference>
<reference evidence="7" key="2">
    <citation type="submission" date="2021-04" db="EMBL/GenBank/DDBJ databases">
        <authorList>
            <person name="Gilroy R."/>
        </authorList>
    </citation>
    <scope>NUCLEOTIDE SEQUENCE</scope>
    <source>
        <strain evidence="7">CHK189-11263</strain>
    </source>
</reference>
<keyword evidence="6" id="KW-0808">Transferase</keyword>
<feature type="transmembrane region" description="Helical" evidence="6">
    <location>
        <begin position="155"/>
        <end position="178"/>
    </location>
</feature>
<dbReference type="NCBIfam" id="TIGR00374">
    <property type="entry name" value="flippase-like domain"/>
    <property type="match status" value="1"/>
</dbReference>
<keyword evidence="6" id="KW-0046">Antibiotic resistance</keyword>
<keyword evidence="5 6" id="KW-0472">Membrane</keyword>
<dbReference type="GO" id="GO:0050071">
    <property type="term" value="F:phosphatidylglycerol lysyltransferase activity"/>
    <property type="evidence" value="ECO:0007669"/>
    <property type="project" value="UniProtKB-EC"/>
</dbReference>
<reference evidence="7" key="1">
    <citation type="journal article" date="2021" name="PeerJ">
        <title>Extensive microbial diversity within the chicken gut microbiome revealed by metagenomics and culture.</title>
        <authorList>
            <person name="Gilroy R."/>
            <person name="Ravi A."/>
            <person name="Getino M."/>
            <person name="Pursley I."/>
            <person name="Horton D.L."/>
            <person name="Alikhan N.F."/>
            <person name="Baker D."/>
            <person name="Gharbi K."/>
            <person name="Hall N."/>
            <person name="Watson M."/>
            <person name="Adriaenssens E.M."/>
            <person name="Foster-Nyarko E."/>
            <person name="Jarju S."/>
            <person name="Secka A."/>
            <person name="Antonio M."/>
            <person name="Oren A."/>
            <person name="Chaudhuri R.R."/>
            <person name="La Ragione R."/>
            <person name="Hildebrand F."/>
            <person name="Pallen M.J."/>
        </authorList>
    </citation>
    <scope>NUCLEOTIDE SEQUENCE</scope>
    <source>
        <strain evidence="7">CHK189-11263</strain>
    </source>
</reference>
<sequence length="354" mass="37118">MSRRKQILGLALLVGLMALTGFLLLRDQPVATLLETLSRIHPGYVLAGLGLMVLYEGCEAMSTRLILGRLGYNVPYRRCLGYSFVGFYVSSITPSSSGGQPAQIYYMARDGIAAAHGTLNMLLLAVCYQVTLLLYAGTAWLALPGLRAAMGLGMGALLLLGGGVLTVLTAGMLCFLFLPGLARRLAEGVLNLLSRVGLIRDRAGAGEKLARQMAEYAAGAACLRANPGLLPKLLGLTALQLSVQFAVPYLVYCAFGLEGYALPLFLGTQAVVTLAVCSLPLPGSVGPAEGGFLTAFTPLFGAALATPAMLVSRGISFYAFLLVSACVTLAVHLRGRGRAHAAPFLSPARPVPSR</sequence>
<dbReference type="GO" id="GO:0046677">
    <property type="term" value="P:response to antibiotic"/>
    <property type="evidence" value="ECO:0007669"/>
    <property type="project" value="UniProtKB-KW"/>
</dbReference>
<organism evidence="7 8">
    <name type="scientific">Candidatus Flavonifractor intestinipullorum</name>
    <dbReference type="NCBI Taxonomy" id="2838587"/>
    <lineage>
        <taxon>Bacteria</taxon>
        <taxon>Bacillati</taxon>
        <taxon>Bacillota</taxon>
        <taxon>Clostridia</taxon>
        <taxon>Eubacteriales</taxon>
        <taxon>Oscillospiraceae</taxon>
        <taxon>Flavonifractor</taxon>
    </lineage>
</organism>
<evidence type="ECO:0000256" key="2">
    <source>
        <dbReference type="ARBA" id="ARBA00022475"/>
    </source>
</evidence>
<comment type="similarity">
    <text evidence="6">Belongs to the LPG synthase family.</text>
</comment>
<comment type="subcellular location">
    <subcellularLocation>
        <location evidence="1 6">Cell membrane</location>
        <topology evidence="1 6">Multi-pass membrane protein</topology>
    </subcellularLocation>
</comment>
<dbReference type="PANTHER" id="PTHR37693:SF1">
    <property type="entry name" value="INTEGRAL MEMBRANE PROTEIN"/>
    <property type="match status" value="1"/>
</dbReference>
<feature type="transmembrane region" description="Helical" evidence="6">
    <location>
        <begin position="315"/>
        <end position="333"/>
    </location>
</feature>
<dbReference type="EMBL" id="DWYC01000002">
    <property type="protein sequence ID" value="HJB55958.1"/>
    <property type="molecule type" value="Genomic_DNA"/>
</dbReference>
<dbReference type="Proteomes" id="UP000824208">
    <property type="component" value="Unassembled WGS sequence"/>
</dbReference>
<dbReference type="GO" id="GO:0006629">
    <property type="term" value="P:lipid metabolic process"/>
    <property type="evidence" value="ECO:0007669"/>
    <property type="project" value="UniProtKB-KW"/>
</dbReference>
<keyword evidence="6" id="KW-0443">Lipid metabolism</keyword>
<name>A0A9D2M964_9FIRM</name>
<feature type="transmembrane region" description="Helical" evidence="6">
    <location>
        <begin position="122"/>
        <end position="143"/>
    </location>
</feature>
<evidence type="ECO:0000313" key="7">
    <source>
        <dbReference type="EMBL" id="HJB55958.1"/>
    </source>
</evidence>
<keyword evidence="3 6" id="KW-0812">Transmembrane</keyword>
<evidence type="ECO:0000313" key="8">
    <source>
        <dbReference type="Proteomes" id="UP000824208"/>
    </source>
</evidence>
<evidence type="ECO:0000256" key="1">
    <source>
        <dbReference type="ARBA" id="ARBA00004651"/>
    </source>
</evidence>
<protein>
    <recommendedName>
        <fullName evidence="6">Phosphatidylglycerol lysyltransferase</fullName>
        <ecNumber evidence="6">2.3.2.3</ecNumber>
    </recommendedName>
    <alternativeName>
        <fullName evidence="6">Lysylphosphatidylglycerol synthase</fullName>
    </alternativeName>
</protein>
<evidence type="ECO:0000256" key="3">
    <source>
        <dbReference type="ARBA" id="ARBA00022692"/>
    </source>
</evidence>
<evidence type="ECO:0000256" key="5">
    <source>
        <dbReference type="ARBA" id="ARBA00023136"/>
    </source>
</evidence>
<feature type="transmembrane region" description="Helical" evidence="6">
    <location>
        <begin position="7"/>
        <end position="25"/>
    </location>
</feature>